<dbReference type="OrthoDB" id="9787548at2"/>
<feature type="transmembrane region" description="Helical" evidence="7">
    <location>
        <begin position="12"/>
        <end position="31"/>
    </location>
</feature>
<evidence type="ECO:0000256" key="1">
    <source>
        <dbReference type="ARBA" id="ARBA00004141"/>
    </source>
</evidence>
<feature type="transmembrane region" description="Helical" evidence="7">
    <location>
        <begin position="190"/>
        <end position="209"/>
    </location>
</feature>
<dbReference type="NCBIfam" id="NF037982">
    <property type="entry name" value="Nramp_1"/>
    <property type="match status" value="1"/>
</dbReference>
<accession>A0A1T5F513</accession>
<evidence type="ECO:0000256" key="2">
    <source>
        <dbReference type="ARBA" id="ARBA00022448"/>
    </source>
</evidence>
<keyword evidence="2" id="KW-0813">Transport</keyword>
<feature type="transmembrane region" description="Helical" evidence="7">
    <location>
        <begin position="271"/>
        <end position="297"/>
    </location>
</feature>
<evidence type="ECO:0000256" key="7">
    <source>
        <dbReference type="SAM" id="Phobius"/>
    </source>
</evidence>
<feature type="transmembrane region" description="Helical" evidence="7">
    <location>
        <begin position="382"/>
        <end position="400"/>
    </location>
</feature>
<feature type="transmembrane region" description="Helical" evidence="7">
    <location>
        <begin position="43"/>
        <end position="63"/>
    </location>
</feature>
<evidence type="ECO:0000313" key="8">
    <source>
        <dbReference type="EMBL" id="SKB91277.1"/>
    </source>
</evidence>
<sequence length="405" mass="43468">MKTVKKNIKLSEWLKGLVPGIIIAAVVFGPSKMTITSKLGATYGYSLVWIVPIAIFFMAIFTGMGSRIGMHNELSLIQLIRKKYGRWAVLAVGAGIFSVAASFQAGNAIGVGISIAEPTGTSAQIWIILFTAVGVSLLFFKSFYRVLERLMLFLVLLMLLSFLITVVIANPDITQLISGTIPSIPDGSEVLIIAFMASCFSIVGAFYQAYLVQERKKSESILVYQDKSLIGIIMLGIMSMIVMICAASILYPKQIMVSSARDMATVLHPLFGGYASVVFLTGLFAASFSSLVGNATVGGSLLADSLGFKQGINSLESRISVASVMLIGASVAILFGGLPLQLIVLAQSITIFLVPFIGYMILSIASDSAIMKTNKNSKIQNISGAIGLFFLTALAVYNFYDMFIK</sequence>
<dbReference type="GO" id="GO:0015293">
    <property type="term" value="F:symporter activity"/>
    <property type="evidence" value="ECO:0007669"/>
    <property type="project" value="UniProtKB-KW"/>
</dbReference>
<evidence type="ECO:0000256" key="5">
    <source>
        <dbReference type="ARBA" id="ARBA00022989"/>
    </source>
</evidence>
<dbReference type="AlphaFoldDB" id="A0A1T5F513"/>
<name>A0A1T5F513_9SPHI</name>
<dbReference type="Pfam" id="PF01566">
    <property type="entry name" value="Nramp"/>
    <property type="match status" value="1"/>
</dbReference>
<evidence type="ECO:0000256" key="4">
    <source>
        <dbReference type="ARBA" id="ARBA00022847"/>
    </source>
</evidence>
<reference evidence="9" key="1">
    <citation type="submission" date="2017-02" db="EMBL/GenBank/DDBJ databases">
        <authorList>
            <person name="Varghese N."/>
            <person name="Submissions S."/>
        </authorList>
    </citation>
    <scope>NUCLEOTIDE SEQUENCE [LARGE SCALE GENOMIC DNA]</scope>
    <source>
        <strain evidence="9">DSM 24091</strain>
    </source>
</reference>
<dbReference type="EMBL" id="FUZF01000014">
    <property type="protein sequence ID" value="SKB91277.1"/>
    <property type="molecule type" value="Genomic_DNA"/>
</dbReference>
<dbReference type="GO" id="GO:0005384">
    <property type="term" value="F:manganese ion transmembrane transporter activity"/>
    <property type="evidence" value="ECO:0007669"/>
    <property type="project" value="TreeGrafter"/>
</dbReference>
<keyword evidence="9" id="KW-1185">Reference proteome</keyword>
<feature type="transmembrane region" description="Helical" evidence="7">
    <location>
        <begin position="229"/>
        <end position="251"/>
    </location>
</feature>
<dbReference type="InterPro" id="IPR001046">
    <property type="entry name" value="NRAMP_fam"/>
</dbReference>
<keyword evidence="3 7" id="KW-0812">Transmembrane</keyword>
<feature type="transmembrane region" description="Helical" evidence="7">
    <location>
        <begin position="123"/>
        <end position="140"/>
    </location>
</feature>
<comment type="subcellular location">
    <subcellularLocation>
        <location evidence="1">Membrane</location>
        <topology evidence="1">Multi-pass membrane protein</topology>
    </subcellularLocation>
</comment>
<dbReference type="STRING" id="1513896.SAMN05660841_03036"/>
<feature type="transmembrane region" description="Helical" evidence="7">
    <location>
        <begin position="342"/>
        <end position="362"/>
    </location>
</feature>
<feature type="transmembrane region" description="Helical" evidence="7">
    <location>
        <begin position="152"/>
        <end position="170"/>
    </location>
</feature>
<feature type="transmembrane region" description="Helical" evidence="7">
    <location>
        <begin position="318"/>
        <end position="336"/>
    </location>
</feature>
<dbReference type="PANTHER" id="PTHR11706">
    <property type="entry name" value="SOLUTE CARRIER PROTEIN FAMILY 11 MEMBER"/>
    <property type="match status" value="1"/>
</dbReference>
<protein>
    <submittedName>
        <fullName evidence="8">Mn2+ and Fe2+ transporters of the NRAMP family</fullName>
    </submittedName>
</protein>
<proteinExistence type="predicted"/>
<keyword evidence="5 7" id="KW-1133">Transmembrane helix</keyword>
<dbReference type="PANTHER" id="PTHR11706:SF33">
    <property type="entry name" value="NATURAL RESISTANCE-ASSOCIATED MACROPHAGE PROTEIN 2"/>
    <property type="match status" value="1"/>
</dbReference>
<dbReference type="GO" id="GO:0015086">
    <property type="term" value="F:cadmium ion transmembrane transporter activity"/>
    <property type="evidence" value="ECO:0007669"/>
    <property type="project" value="TreeGrafter"/>
</dbReference>
<evidence type="ECO:0000256" key="3">
    <source>
        <dbReference type="ARBA" id="ARBA00022692"/>
    </source>
</evidence>
<dbReference type="RefSeq" id="WP_079644241.1">
    <property type="nucleotide sequence ID" value="NZ_FUZF01000014.1"/>
</dbReference>
<gene>
    <name evidence="8" type="ORF">SAMN05660841_03036</name>
</gene>
<dbReference type="Proteomes" id="UP000190150">
    <property type="component" value="Unassembled WGS sequence"/>
</dbReference>
<dbReference type="GO" id="GO:0034755">
    <property type="term" value="P:iron ion transmembrane transport"/>
    <property type="evidence" value="ECO:0007669"/>
    <property type="project" value="TreeGrafter"/>
</dbReference>
<dbReference type="GO" id="GO:0005886">
    <property type="term" value="C:plasma membrane"/>
    <property type="evidence" value="ECO:0007669"/>
    <property type="project" value="TreeGrafter"/>
</dbReference>
<keyword evidence="6 7" id="KW-0472">Membrane</keyword>
<evidence type="ECO:0000256" key="6">
    <source>
        <dbReference type="ARBA" id="ARBA00023136"/>
    </source>
</evidence>
<evidence type="ECO:0000313" key="9">
    <source>
        <dbReference type="Proteomes" id="UP000190150"/>
    </source>
</evidence>
<feature type="transmembrane region" description="Helical" evidence="7">
    <location>
        <begin position="84"/>
        <end position="103"/>
    </location>
</feature>
<organism evidence="8 9">
    <name type="scientific">Sphingobacterium nematocida</name>
    <dbReference type="NCBI Taxonomy" id="1513896"/>
    <lineage>
        <taxon>Bacteria</taxon>
        <taxon>Pseudomonadati</taxon>
        <taxon>Bacteroidota</taxon>
        <taxon>Sphingobacteriia</taxon>
        <taxon>Sphingobacteriales</taxon>
        <taxon>Sphingobacteriaceae</taxon>
        <taxon>Sphingobacterium</taxon>
    </lineage>
</organism>
<keyword evidence="4" id="KW-0769">Symport</keyword>